<feature type="compositionally biased region" description="Low complexity" evidence="1">
    <location>
        <begin position="1"/>
        <end position="19"/>
    </location>
</feature>
<gene>
    <name evidence="2" type="ORF">SPL95_15610</name>
</gene>
<organism evidence="2 3">
    <name type="scientific">Pseudomonas canadensis</name>
    <dbReference type="NCBI Taxonomy" id="915099"/>
    <lineage>
        <taxon>Bacteria</taxon>
        <taxon>Pseudomonadati</taxon>
        <taxon>Pseudomonadota</taxon>
        <taxon>Gammaproteobacteria</taxon>
        <taxon>Pseudomonadales</taxon>
        <taxon>Pseudomonadaceae</taxon>
        <taxon>Pseudomonas</taxon>
    </lineage>
</organism>
<dbReference type="Proteomes" id="UP001322392">
    <property type="component" value="Chromosome"/>
</dbReference>
<accession>A0ABZ1A030</accession>
<feature type="region of interest" description="Disordered" evidence="1">
    <location>
        <begin position="1"/>
        <end position="48"/>
    </location>
</feature>
<evidence type="ECO:0000256" key="1">
    <source>
        <dbReference type="SAM" id="MobiDB-lite"/>
    </source>
</evidence>
<dbReference type="CDD" id="cd20495">
    <property type="entry name" value="C58_PaToxP-like"/>
    <property type="match status" value="1"/>
</dbReference>
<name>A0ABZ1A030_9PSED</name>
<dbReference type="RefSeq" id="WP_323985893.1">
    <property type="nucleotide sequence ID" value="NZ_CP139639.1"/>
</dbReference>
<evidence type="ECO:0000313" key="3">
    <source>
        <dbReference type="Proteomes" id="UP001322392"/>
    </source>
</evidence>
<protein>
    <recommendedName>
        <fullName evidence="4">Peptidase C58 YopT-type domain-containing protein</fullName>
    </recommendedName>
</protein>
<sequence>MTITNSLSRTSLLPLSTHTEAPVTQARSEARRADVPSPAGDGSSRAQGDSLLAQNYGKALSGFTGVPVNDNAIMVDVPAHSTFGQWWKQLGEAAQSPDFIAWRRDSSATGTIKILPAAGRIYFQTTARGTDIAGNGDPAWAAVRGPLMEAGRAVSSRSLPFSPPHPTNIDRAPAWLVGQFYFEQALHSPSAFQQRAAELERDKSFSTLDPVAFSNVHEQRSEDALNRQKILLGNMHDRHEAAKWLGNLGEELRSGMREASTLSQYLNGTPFEAHPDSSYTQDWGRAGTGLNTLKDFLEYHGINLPGTAQEVENLKIYLLTPTHHSPIYGNYGGALSWPQPLDAGSQRQLLAFLLHGNVGDLNVGTTGGVLEALMQGVAIDPSELRKPRQLIDRLIQSPKGQALGTAIQAKFDTLSVKGSINDWLLAALNVNVGDLLTQRTLPQKHISGFDLAGQQLKGKPLSGTLQRVADHLYYRVREASSPERALVQAHLRLASKAPELLVKDIPPTLTHGSPAHVSFSTAVARIEAQAPGATATMSYADVMMSGDIAPVSDAQRKIEYVSQYEALKEWGLTNSIVTSVTSPADMATITDAYNAQVTELRGASEAQRTLAPSSRKELALAALRKALGDDVRLELKCIVLDKYDRDREGPYSLLDLYMENMLHNPPKAPNVRGRSNGTNAWRLASYTPPARGRGRSEANTPNFTIEDVLSKTKDLKNINTEFATQYKAFGLALDKSVETQVKNLIAQLPLEDRKNIELGSISAFSEMRGLQDIALVGNEPKVQPVKKGKPVLLKVIRDGIPHTYELNVQKNTLEKRRDLGDFPSGIQPGPGIYDGVPLNVNTPYRSMEPIALSIRDDLRQETADGAGPLNSFASLRTTLIGVTVAKHTSTWRSLEAQARGLTTFESEVPFYKKLGEILLNLIPFRSAINNFINGNIGEGIIDLSLDIFGVLTVGAGTAGKVAKVASSAASAGGKALRITKSVGLGAVSLMNPLDGTVDLLRAGGRGVVSAGKRVISDAAQDIRQLKGLNNYDLVAASKQFDAAAVGTYKAGGSVSNGIAVLQDNKWYAFDTDSLRPYGKALDDFQPSIRGNARELGAWETTVTSPSAASIQARREWGRLLDTHQGDGVPSAAYKRGYDQGDPQRIEGYTNGMKSEDVIKLAIRPGRTAEEVGTLVRQQERLAVQHGFKGAQMFDTHVNSVGGTFTPVPQTLYLSQTNPLSQGQCAGLSRAFASAKAEGKERIFLDNVYAAAAKPTEEASRTFKRSLARLQQSVGHPDTIHIGKAPHQVSYQDMVKDLARADGNKTFMIETPDHAMLAGVTSDGTNKTFFFYDPNYGVAEFSSEKMMRRGLDRIFNDKKLPAPYKTHSADRNTLEFKISEFEASWMSAATFDTRNVKGLYDKHITVLKPSGTTTGIPTRETAITKPQGDTPPAATFHEVHMSDYINVTATDSTSIIRTRGISDCTAIAVLTDLKEGIYGKRTLMHFQGGVPSTEQYRVLKELDASLAGGGKVIFVGGDLSRSTSGLGSALGQSHNGETVLLNIMKRQPASATIATASGIDVKPDGTFDLIEGGHVPQVLDSRAKAEVFDRAD</sequence>
<reference evidence="2 3" key="1">
    <citation type="submission" date="2023-12" db="EMBL/GenBank/DDBJ databases">
        <title>First complete genome sequence of Pseudomonas canadensis strain Pcan-CK-23 isolated from homogenized tissues of Zophobas morio larvae.</title>
        <authorList>
            <person name="Kundlacz C."/>
            <person name="Aldeia C."/>
            <person name="Eddoubaji Y."/>
            <person name="Campos-Madueno E.I."/>
            <person name="Endimiani A."/>
        </authorList>
    </citation>
    <scope>NUCLEOTIDE SEQUENCE [LARGE SCALE GENOMIC DNA]</scope>
    <source>
        <strain evidence="2 3">Pcan-CK-23</strain>
    </source>
</reference>
<proteinExistence type="predicted"/>
<keyword evidence="3" id="KW-1185">Reference proteome</keyword>
<evidence type="ECO:0000313" key="2">
    <source>
        <dbReference type="EMBL" id="WRI22053.1"/>
    </source>
</evidence>
<dbReference type="EMBL" id="CP139639">
    <property type="protein sequence ID" value="WRI22053.1"/>
    <property type="molecule type" value="Genomic_DNA"/>
</dbReference>
<evidence type="ECO:0008006" key="4">
    <source>
        <dbReference type="Google" id="ProtNLM"/>
    </source>
</evidence>